<dbReference type="SUPFAM" id="SSF46689">
    <property type="entry name" value="Homeodomain-like"/>
    <property type="match status" value="2"/>
</dbReference>
<dbReference type="Proteomes" id="UP000248349">
    <property type="component" value="Unassembled WGS sequence"/>
</dbReference>
<accession>A0A318ZHK2</accession>
<evidence type="ECO:0000256" key="1">
    <source>
        <dbReference type="ARBA" id="ARBA00023125"/>
    </source>
</evidence>
<dbReference type="GeneID" id="37071868"/>
<sequence>MPKRLAITNEQTQRQLDPSATNVSLQSWFEATYNWPLATASVSEILSSRYAHLDDLPAHRRGAKRQRTEHWPELETALSGWIQEARQSGTFSVAAIRAKAVQLWPYIYPEKVGMVPSFSYGWLYRFQARWGVKSRPRRGKASDANARGDPDSRAPEQAANQEQGEEEADAGGEAGTDPVAPVTITDALDGLLKLQTFYQQRIHTDTTALQLLRRLEQCMGAEDQQAS</sequence>
<dbReference type="OrthoDB" id="4502687at2759"/>
<reference evidence="4 5" key="1">
    <citation type="submission" date="2016-12" db="EMBL/GenBank/DDBJ databases">
        <title>The genomes of Aspergillus section Nigri reveals drivers in fungal speciation.</title>
        <authorList>
            <consortium name="DOE Joint Genome Institute"/>
            <person name="Vesth T.C."/>
            <person name="Nybo J."/>
            <person name="Theobald S."/>
            <person name="Brandl J."/>
            <person name="Frisvad J.C."/>
            <person name="Nielsen K.F."/>
            <person name="Lyhne E.K."/>
            <person name="Kogle M.E."/>
            <person name="Kuo A."/>
            <person name="Riley R."/>
            <person name="Clum A."/>
            <person name="Nolan M."/>
            <person name="Lipzen A."/>
            <person name="Salamov A."/>
            <person name="Henrissat B."/>
            <person name="Wiebenga A."/>
            <person name="De Vries R.P."/>
            <person name="Grigoriev I.V."/>
            <person name="Mortensen U.H."/>
            <person name="Andersen M.R."/>
            <person name="Baker S.E."/>
        </authorList>
    </citation>
    <scope>NUCLEOTIDE SEQUENCE [LARGE SCALE GENOMIC DNA]</scope>
    <source>
        <strain evidence="4 5">JOP 1030-1</strain>
    </source>
</reference>
<feature type="domain" description="HTH CENPB-type" evidence="3">
    <location>
        <begin position="62"/>
        <end position="136"/>
    </location>
</feature>
<evidence type="ECO:0000313" key="4">
    <source>
        <dbReference type="EMBL" id="PYH46415.1"/>
    </source>
</evidence>
<evidence type="ECO:0000313" key="5">
    <source>
        <dbReference type="Proteomes" id="UP000248349"/>
    </source>
</evidence>
<dbReference type="Gene3D" id="1.10.10.60">
    <property type="entry name" value="Homeodomain-like"/>
    <property type="match status" value="2"/>
</dbReference>
<dbReference type="InterPro" id="IPR006600">
    <property type="entry name" value="HTH_CenpB_DNA-bd_dom"/>
</dbReference>
<keyword evidence="5" id="KW-1185">Reference proteome</keyword>
<organism evidence="4 5">
    <name type="scientific">Aspergillus saccharolyticus JOP 1030-1</name>
    <dbReference type="NCBI Taxonomy" id="1450539"/>
    <lineage>
        <taxon>Eukaryota</taxon>
        <taxon>Fungi</taxon>
        <taxon>Dikarya</taxon>
        <taxon>Ascomycota</taxon>
        <taxon>Pezizomycotina</taxon>
        <taxon>Eurotiomycetes</taxon>
        <taxon>Eurotiomycetidae</taxon>
        <taxon>Eurotiales</taxon>
        <taxon>Aspergillaceae</taxon>
        <taxon>Aspergillus</taxon>
        <taxon>Aspergillus subgen. Circumdati</taxon>
    </lineage>
</organism>
<dbReference type="RefSeq" id="XP_025432397.1">
    <property type="nucleotide sequence ID" value="XM_025570640.1"/>
</dbReference>
<feature type="region of interest" description="Disordered" evidence="2">
    <location>
        <begin position="135"/>
        <end position="180"/>
    </location>
</feature>
<proteinExistence type="predicted"/>
<dbReference type="PROSITE" id="PS51253">
    <property type="entry name" value="HTH_CENPB"/>
    <property type="match status" value="1"/>
</dbReference>
<name>A0A318ZHK2_9EURO</name>
<dbReference type="GO" id="GO:0003677">
    <property type="term" value="F:DNA binding"/>
    <property type="evidence" value="ECO:0007669"/>
    <property type="project" value="UniProtKB-KW"/>
</dbReference>
<keyword evidence="1" id="KW-0238">DNA-binding</keyword>
<evidence type="ECO:0000256" key="2">
    <source>
        <dbReference type="SAM" id="MobiDB-lite"/>
    </source>
</evidence>
<dbReference type="InterPro" id="IPR041188">
    <property type="entry name" value="HTH_ABP1_N"/>
</dbReference>
<protein>
    <recommendedName>
        <fullName evidence="3">HTH CENPB-type domain-containing protein</fullName>
    </recommendedName>
</protein>
<evidence type="ECO:0000259" key="3">
    <source>
        <dbReference type="PROSITE" id="PS51253"/>
    </source>
</evidence>
<dbReference type="AlphaFoldDB" id="A0A318ZHK2"/>
<gene>
    <name evidence="4" type="ORF">BP01DRAFT_15220</name>
</gene>
<dbReference type="InterPro" id="IPR009057">
    <property type="entry name" value="Homeodomain-like_sf"/>
</dbReference>
<dbReference type="Pfam" id="PF03221">
    <property type="entry name" value="HTH_Tnp_Tc5"/>
    <property type="match status" value="1"/>
</dbReference>
<dbReference type="EMBL" id="KZ821227">
    <property type="protein sequence ID" value="PYH46415.1"/>
    <property type="molecule type" value="Genomic_DNA"/>
</dbReference>
<dbReference type="Pfam" id="PF18107">
    <property type="entry name" value="HTH_ABP1_N"/>
    <property type="match status" value="1"/>
</dbReference>
<dbReference type="STRING" id="1450539.A0A318ZHK2"/>